<keyword evidence="2" id="KW-1185">Reference proteome</keyword>
<dbReference type="AlphaFoldDB" id="A0AAV3RXX4"/>
<evidence type="ECO:0008006" key="3">
    <source>
        <dbReference type="Google" id="ProtNLM"/>
    </source>
</evidence>
<dbReference type="Gene3D" id="3.30.420.10">
    <property type="entry name" value="Ribonuclease H-like superfamily/Ribonuclease H"/>
    <property type="match status" value="1"/>
</dbReference>
<evidence type="ECO:0000313" key="2">
    <source>
        <dbReference type="Proteomes" id="UP001454036"/>
    </source>
</evidence>
<comment type="caution">
    <text evidence="1">The sequence shown here is derived from an EMBL/GenBank/DDBJ whole genome shotgun (WGS) entry which is preliminary data.</text>
</comment>
<dbReference type="PANTHER" id="PTHR48475">
    <property type="entry name" value="RIBONUCLEASE H"/>
    <property type="match status" value="1"/>
</dbReference>
<dbReference type="InterPro" id="IPR036397">
    <property type="entry name" value="RNaseH_sf"/>
</dbReference>
<sequence>MGACVEANSKALTQNILRSGIIWPSVAKDFQDHVRRCDVCRRHARSGRSIPVPEGDLHPIRGSAGTGHRQRDTIHCRDIEDLCWELGIEHRTASVSYPRANGQVEVMNQVIFKGVKKRLQEEGGNWDKELPTVLWSFRAMPNPITSKTTFSLVYGSDALLPVEILLEINED</sequence>
<dbReference type="EMBL" id="BAABME010011943">
    <property type="protein sequence ID" value="GAA0184496.1"/>
    <property type="molecule type" value="Genomic_DNA"/>
</dbReference>
<reference evidence="1 2" key="1">
    <citation type="submission" date="2024-01" db="EMBL/GenBank/DDBJ databases">
        <title>The complete chloroplast genome sequence of Lithospermum erythrorhizon: insights into the phylogenetic relationship among Boraginaceae species and the maternal lineages of purple gromwells.</title>
        <authorList>
            <person name="Okada T."/>
            <person name="Watanabe K."/>
        </authorList>
    </citation>
    <scope>NUCLEOTIDE SEQUENCE [LARGE SCALE GENOMIC DNA]</scope>
</reference>
<accession>A0AAV3RXX4</accession>
<dbReference type="SUPFAM" id="SSF53098">
    <property type="entry name" value="Ribonuclease H-like"/>
    <property type="match status" value="1"/>
</dbReference>
<protein>
    <recommendedName>
        <fullName evidence="3">Integrase catalytic domain-containing protein</fullName>
    </recommendedName>
</protein>
<gene>
    <name evidence="1" type="ORF">LIER_31784</name>
</gene>
<name>A0AAV3RXX4_LITER</name>
<dbReference type="GO" id="GO:0003676">
    <property type="term" value="F:nucleic acid binding"/>
    <property type="evidence" value="ECO:0007669"/>
    <property type="project" value="InterPro"/>
</dbReference>
<proteinExistence type="predicted"/>
<evidence type="ECO:0000313" key="1">
    <source>
        <dbReference type="EMBL" id="GAA0184496.1"/>
    </source>
</evidence>
<dbReference type="PANTHER" id="PTHR48475:SF2">
    <property type="entry name" value="RIBONUCLEASE H"/>
    <property type="match status" value="1"/>
</dbReference>
<dbReference type="InterPro" id="IPR012337">
    <property type="entry name" value="RNaseH-like_sf"/>
</dbReference>
<dbReference type="Proteomes" id="UP001454036">
    <property type="component" value="Unassembled WGS sequence"/>
</dbReference>
<organism evidence="1 2">
    <name type="scientific">Lithospermum erythrorhizon</name>
    <name type="common">Purple gromwell</name>
    <name type="synonym">Lithospermum officinale var. erythrorhizon</name>
    <dbReference type="NCBI Taxonomy" id="34254"/>
    <lineage>
        <taxon>Eukaryota</taxon>
        <taxon>Viridiplantae</taxon>
        <taxon>Streptophyta</taxon>
        <taxon>Embryophyta</taxon>
        <taxon>Tracheophyta</taxon>
        <taxon>Spermatophyta</taxon>
        <taxon>Magnoliopsida</taxon>
        <taxon>eudicotyledons</taxon>
        <taxon>Gunneridae</taxon>
        <taxon>Pentapetalae</taxon>
        <taxon>asterids</taxon>
        <taxon>lamiids</taxon>
        <taxon>Boraginales</taxon>
        <taxon>Boraginaceae</taxon>
        <taxon>Boraginoideae</taxon>
        <taxon>Lithospermeae</taxon>
        <taxon>Lithospermum</taxon>
    </lineage>
</organism>